<accession>A0ACB8QMI3</accession>
<dbReference type="Proteomes" id="UP000814128">
    <property type="component" value="Unassembled WGS sequence"/>
</dbReference>
<reference evidence="1" key="1">
    <citation type="submission" date="2021-02" db="EMBL/GenBank/DDBJ databases">
        <authorList>
            <consortium name="DOE Joint Genome Institute"/>
            <person name="Ahrendt S."/>
            <person name="Looney B.P."/>
            <person name="Miyauchi S."/>
            <person name="Morin E."/>
            <person name="Drula E."/>
            <person name="Courty P.E."/>
            <person name="Chicoki N."/>
            <person name="Fauchery L."/>
            <person name="Kohler A."/>
            <person name="Kuo A."/>
            <person name="Labutti K."/>
            <person name="Pangilinan J."/>
            <person name="Lipzen A."/>
            <person name="Riley R."/>
            <person name="Andreopoulos W."/>
            <person name="He G."/>
            <person name="Johnson J."/>
            <person name="Barry K.W."/>
            <person name="Grigoriev I.V."/>
            <person name="Nagy L."/>
            <person name="Hibbett D."/>
            <person name="Henrissat B."/>
            <person name="Matheny P.B."/>
            <person name="Labbe J."/>
            <person name="Martin F."/>
        </authorList>
    </citation>
    <scope>NUCLEOTIDE SEQUENCE</scope>
    <source>
        <strain evidence="1">EC-137</strain>
    </source>
</reference>
<keyword evidence="2" id="KW-1185">Reference proteome</keyword>
<dbReference type="EMBL" id="MU273529">
    <property type="protein sequence ID" value="KAI0033049.1"/>
    <property type="molecule type" value="Genomic_DNA"/>
</dbReference>
<organism evidence="1 2">
    <name type="scientific">Vararia minispora EC-137</name>
    <dbReference type="NCBI Taxonomy" id="1314806"/>
    <lineage>
        <taxon>Eukaryota</taxon>
        <taxon>Fungi</taxon>
        <taxon>Dikarya</taxon>
        <taxon>Basidiomycota</taxon>
        <taxon>Agaricomycotina</taxon>
        <taxon>Agaricomycetes</taxon>
        <taxon>Russulales</taxon>
        <taxon>Lachnocladiaceae</taxon>
        <taxon>Vararia</taxon>
    </lineage>
</organism>
<evidence type="ECO:0000313" key="1">
    <source>
        <dbReference type="EMBL" id="KAI0033049.1"/>
    </source>
</evidence>
<reference evidence="1" key="2">
    <citation type="journal article" date="2022" name="New Phytol.">
        <title>Evolutionary transition to the ectomycorrhizal habit in the genomes of a hyperdiverse lineage of mushroom-forming fungi.</title>
        <authorList>
            <person name="Looney B."/>
            <person name="Miyauchi S."/>
            <person name="Morin E."/>
            <person name="Drula E."/>
            <person name="Courty P.E."/>
            <person name="Kohler A."/>
            <person name="Kuo A."/>
            <person name="LaButti K."/>
            <person name="Pangilinan J."/>
            <person name="Lipzen A."/>
            <person name="Riley R."/>
            <person name="Andreopoulos W."/>
            <person name="He G."/>
            <person name="Johnson J."/>
            <person name="Nolan M."/>
            <person name="Tritt A."/>
            <person name="Barry K.W."/>
            <person name="Grigoriev I.V."/>
            <person name="Nagy L.G."/>
            <person name="Hibbett D."/>
            <person name="Henrissat B."/>
            <person name="Matheny P.B."/>
            <person name="Labbe J."/>
            <person name="Martin F.M."/>
        </authorList>
    </citation>
    <scope>NUCLEOTIDE SEQUENCE</scope>
    <source>
        <strain evidence="1">EC-137</strain>
    </source>
</reference>
<protein>
    <submittedName>
        <fullName evidence="1">STE3-like pheromone receptor</fullName>
    </submittedName>
</protein>
<comment type="caution">
    <text evidence="1">The sequence shown here is derived from an EMBL/GenBank/DDBJ whole genome shotgun (WGS) entry which is preliminary data.</text>
</comment>
<gene>
    <name evidence="1" type="ORF">K488DRAFT_48566</name>
</gene>
<proteinExistence type="predicted"/>
<sequence length="332" mass="37521">MPTPGDSTYPLFPILAFLAFVFTLAPFPWHFYAWNSGTCLFMFWVSMSCLIVFVDSVVWHGNVINNNPGYCDFATHFMVAASIGIPAASFCISRRIYAISCVHAVAVTPKDKFRAVLFDLAAAFVFPVLAIPLHFVVQGHRFDIEEDVGCVSVTLNIWPAYPLVYMWPALIGCVSFVYSCLSLWKFITHRAALTQMLSSGGALSQSQFIRLLLLSLAEMMCTIPLSIYNIAINASNGTVGGWTSWDDVHFDFDHVNQIPRVFWQSNRYLSVALQFTSWLPLLCAFVFIVLFALSSDARRHYVFAFNYVLKKTGLGSRLSRRQRYAIYFVPRD</sequence>
<evidence type="ECO:0000313" key="2">
    <source>
        <dbReference type="Proteomes" id="UP000814128"/>
    </source>
</evidence>
<name>A0ACB8QMI3_9AGAM</name>